<dbReference type="Proteomes" id="UP001381693">
    <property type="component" value="Unassembled WGS sequence"/>
</dbReference>
<dbReference type="AlphaFoldDB" id="A0AAN8WH20"/>
<dbReference type="GO" id="GO:0047223">
    <property type="term" value="F:beta-1,3-galactosyl-O-glycosyl-glycoprotein beta-1,3-N-acetylglucosaminyltransferase activity"/>
    <property type="evidence" value="ECO:0007669"/>
    <property type="project" value="TreeGrafter"/>
</dbReference>
<comment type="caution">
    <text evidence="2">The sequence shown here is derived from an EMBL/GenBank/DDBJ whole genome shotgun (WGS) entry which is preliminary data.</text>
</comment>
<keyword evidence="3" id="KW-1185">Reference proteome</keyword>
<protein>
    <submittedName>
        <fullName evidence="2">Uncharacterized protein</fullName>
    </submittedName>
</protein>
<dbReference type="GO" id="GO:0016266">
    <property type="term" value="P:protein O-linked glycosylation via N-acetyl-galactosamine"/>
    <property type="evidence" value="ECO:0007669"/>
    <property type="project" value="TreeGrafter"/>
</dbReference>
<sequence length="232" mass="26107">MVLDEYEKEMEALLEEAKLLDLDELNDGNVRVEPGNVYVIFAAQTELSDDNAFRIIGDILGIWNRDARDAHHHSWRLFYNNATLLVVGVPASKYSSHFPGGSRYIYDIEESAIKDLELQEYWHRLEVPLLTHKDSVYIPVGSKNISLFANYASEEEDEKKQGEVEEQGGEEEDEQEGEEEEGEKKQGVGEQGEEEKEDQGREKAQGSGSRGIGGVEGDNEGNPEYVPPTEKS</sequence>
<dbReference type="EMBL" id="JAXCGZ010023077">
    <property type="protein sequence ID" value="KAK7017544.1"/>
    <property type="molecule type" value="Genomic_DNA"/>
</dbReference>
<dbReference type="PANTHER" id="PTHR46396:SF2">
    <property type="entry name" value="ILEI_PANDER DOMAIN-CONTAINING PROTEIN"/>
    <property type="match status" value="1"/>
</dbReference>
<feature type="region of interest" description="Disordered" evidence="1">
    <location>
        <begin position="153"/>
        <end position="232"/>
    </location>
</feature>
<dbReference type="PANTHER" id="PTHR46396">
    <property type="entry name" value="PROTEIN O-LINKED-MANNOSE BETA-1,2-N-ACETYLGLUCOSAMINYLTRANSFERASE 1"/>
    <property type="match status" value="1"/>
</dbReference>
<evidence type="ECO:0000313" key="2">
    <source>
        <dbReference type="EMBL" id="KAK7017544.1"/>
    </source>
</evidence>
<dbReference type="InterPro" id="IPR052463">
    <property type="entry name" value="O-linked_mannose_GnT"/>
</dbReference>
<evidence type="ECO:0000256" key="1">
    <source>
        <dbReference type="SAM" id="MobiDB-lite"/>
    </source>
</evidence>
<accession>A0AAN8WH20</accession>
<feature type="compositionally biased region" description="Acidic residues" evidence="1">
    <location>
        <begin position="164"/>
        <end position="181"/>
    </location>
</feature>
<organism evidence="2 3">
    <name type="scientific">Halocaridina rubra</name>
    <name type="common">Hawaiian red shrimp</name>
    <dbReference type="NCBI Taxonomy" id="373956"/>
    <lineage>
        <taxon>Eukaryota</taxon>
        <taxon>Metazoa</taxon>
        <taxon>Ecdysozoa</taxon>
        <taxon>Arthropoda</taxon>
        <taxon>Crustacea</taxon>
        <taxon>Multicrustacea</taxon>
        <taxon>Malacostraca</taxon>
        <taxon>Eumalacostraca</taxon>
        <taxon>Eucarida</taxon>
        <taxon>Decapoda</taxon>
        <taxon>Pleocyemata</taxon>
        <taxon>Caridea</taxon>
        <taxon>Atyoidea</taxon>
        <taxon>Atyidae</taxon>
        <taxon>Halocaridina</taxon>
    </lineage>
</organism>
<evidence type="ECO:0000313" key="3">
    <source>
        <dbReference type="Proteomes" id="UP001381693"/>
    </source>
</evidence>
<name>A0AAN8WH20_HALRR</name>
<proteinExistence type="predicted"/>
<dbReference type="GO" id="GO:0000139">
    <property type="term" value="C:Golgi membrane"/>
    <property type="evidence" value="ECO:0007669"/>
    <property type="project" value="TreeGrafter"/>
</dbReference>
<gene>
    <name evidence="2" type="ORF">SK128_004063</name>
</gene>
<reference evidence="2 3" key="1">
    <citation type="submission" date="2023-11" db="EMBL/GenBank/DDBJ databases">
        <title>Halocaridina rubra genome assembly.</title>
        <authorList>
            <person name="Smith C."/>
        </authorList>
    </citation>
    <scope>NUCLEOTIDE SEQUENCE [LARGE SCALE GENOMIC DNA]</scope>
    <source>
        <strain evidence="2">EP-1</strain>
        <tissue evidence="2">Whole</tissue>
    </source>
</reference>